<evidence type="ECO:0000259" key="1">
    <source>
        <dbReference type="Pfam" id="PF03372"/>
    </source>
</evidence>
<keyword evidence="3" id="KW-1185">Reference proteome</keyword>
<feature type="non-terminal residue" evidence="2">
    <location>
        <position position="1"/>
    </location>
</feature>
<sequence length="364" mass="41111">AETLTARAAFLDAIEKLKEQDTLQGSSDHILKFVNGKLKKLKKDKHITHTSNIKYFLNSLELEAFEEKEGAKLNFEFIRSFVHHEIDWQINLRGGDAGQFEDIDVCSCDEGATRCLLWNAGSNCLDQLNDLLRLKGLLRKIKPDILLLNEITLTKKNQKLFISTMKKMDYKVAISIAPSYKPGGSVASNKKNRTQRGSAILVKKTSWRSQDPLPGSIDHPYEIAFVSREKPACHLLCCYISGAKKAVIDSAQDAILAKVGQKQNCIIAGDLNCKRESLKKLEEAGFVHLLDSEWNTNWGCNAKEPKQIDHVFAKAQIQKKVRVHKPIEPTEIAKSGHRPIVFDIYDDDQKEMNSRTIKKGRTVR</sequence>
<proteinExistence type="predicted"/>
<reference evidence="2" key="1">
    <citation type="submission" date="2023-10" db="EMBL/GenBank/DDBJ databases">
        <title>Genome assembly of Pristionchus species.</title>
        <authorList>
            <person name="Yoshida K."/>
            <person name="Sommer R.J."/>
        </authorList>
    </citation>
    <scope>NUCLEOTIDE SEQUENCE</scope>
    <source>
        <strain evidence="2">RS5133</strain>
    </source>
</reference>
<feature type="domain" description="Endonuclease/exonuclease/phosphatase" evidence="1">
    <location>
        <begin position="117"/>
        <end position="317"/>
    </location>
</feature>
<dbReference type="EMBL" id="BTSY01000004">
    <property type="protein sequence ID" value="GMT25572.1"/>
    <property type="molecule type" value="Genomic_DNA"/>
</dbReference>
<dbReference type="InterPro" id="IPR005135">
    <property type="entry name" value="Endo/exonuclease/phosphatase"/>
</dbReference>
<dbReference type="Gene3D" id="3.60.10.10">
    <property type="entry name" value="Endonuclease/exonuclease/phosphatase"/>
    <property type="match status" value="1"/>
</dbReference>
<evidence type="ECO:0000313" key="2">
    <source>
        <dbReference type="EMBL" id="GMT25572.1"/>
    </source>
</evidence>
<dbReference type="AlphaFoldDB" id="A0AAV5W660"/>
<feature type="non-terminal residue" evidence="2">
    <location>
        <position position="364"/>
    </location>
</feature>
<accession>A0AAV5W660</accession>
<dbReference type="Proteomes" id="UP001432322">
    <property type="component" value="Unassembled WGS sequence"/>
</dbReference>
<name>A0AAV5W660_9BILA</name>
<dbReference type="SUPFAM" id="SSF56219">
    <property type="entry name" value="DNase I-like"/>
    <property type="match status" value="1"/>
</dbReference>
<protein>
    <recommendedName>
        <fullName evidence="1">Endonuclease/exonuclease/phosphatase domain-containing protein</fullName>
    </recommendedName>
</protein>
<gene>
    <name evidence="2" type="ORF">PFISCL1PPCAC_16869</name>
</gene>
<dbReference type="Pfam" id="PF03372">
    <property type="entry name" value="Exo_endo_phos"/>
    <property type="match status" value="1"/>
</dbReference>
<dbReference type="InterPro" id="IPR036691">
    <property type="entry name" value="Endo/exonu/phosph_ase_sf"/>
</dbReference>
<evidence type="ECO:0000313" key="3">
    <source>
        <dbReference type="Proteomes" id="UP001432322"/>
    </source>
</evidence>
<comment type="caution">
    <text evidence="2">The sequence shown here is derived from an EMBL/GenBank/DDBJ whole genome shotgun (WGS) entry which is preliminary data.</text>
</comment>
<organism evidence="2 3">
    <name type="scientific">Pristionchus fissidentatus</name>
    <dbReference type="NCBI Taxonomy" id="1538716"/>
    <lineage>
        <taxon>Eukaryota</taxon>
        <taxon>Metazoa</taxon>
        <taxon>Ecdysozoa</taxon>
        <taxon>Nematoda</taxon>
        <taxon>Chromadorea</taxon>
        <taxon>Rhabditida</taxon>
        <taxon>Rhabditina</taxon>
        <taxon>Diplogasteromorpha</taxon>
        <taxon>Diplogasteroidea</taxon>
        <taxon>Neodiplogasteridae</taxon>
        <taxon>Pristionchus</taxon>
    </lineage>
</organism>
<dbReference type="GO" id="GO:0003824">
    <property type="term" value="F:catalytic activity"/>
    <property type="evidence" value="ECO:0007669"/>
    <property type="project" value="InterPro"/>
</dbReference>